<feature type="signal peptide" evidence="1">
    <location>
        <begin position="1"/>
        <end position="20"/>
    </location>
</feature>
<evidence type="ECO:0000313" key="2">
    <source>
        <dbReference type="EMBL" id="MFC4211981.1"/>
    </source>
</evidence>
<evidence type="ECO:0000256" key="1">
    <source>
        <dbReference type="SAM" id="SignalP"/>
    </source>
</evidence>
<accession>A0ABV8PE53</accession>
<dbReference type="Gene3D" id="3.10.450.50">
    <property type="match status" value="1"/>
</dbReference>
<protein>
    <submittedName>
        <fullName evidence="2">Uncharacterized protein</fullName>
    </submittedName>
</protein>
<dbReference type="RefSeq" id="WP_378985551.1">
    <property type="nucleotide sequence ID" value="NZ_JBHSBW010000011.1"/>
</dbReference>
<keyword evidence="3" id="KW-1185">Reference proteome</keyword>
<sequence>MKRVFVLALICAFFSQKLMAQKSVEDSVKAVVNNLFAGMKKGDSSLASSAFASTCIMQTIVNKNGINTVQTSPISNF</sequence>
<keyword evidence="1" id="KW-0732">Signal</keyword>
<organism evidence="2 3">
    <name type="scientific">Pedobacter lithocola</name>
    <dbReference type="NCBI Taxonomy" id="1908239"/>
    <lineage>
        <taxon>Bacteria</taxon>
        <taxon>Pseudomonadati</taxon>
        <taxon>Bacteroidota</taxon>
        <taxon>Sphingobacteriia</taxon>
        <taxon>Sphingobacteriales</taxon>
        <taxon>Sphingobacteriaceae</taxon>
        <taxon>Pedobacter</taxon>
    </lineage>
</organism>
<dbReference type="Proteomes" id="UP001595789">
    <property type="component" value="Unassembled WGS sequence"/>
</dbReference>
<dbReference type="EMBL" id="JBHSBW010000011">
    <property type="protein sequence ID" value="MFC4211981.1"/>
    <property type="molecule type" value="Genomic_DNA"/>
</dbReference>
<gene>
    <name evidence="2" type="ORF">ACFOWA_12350</name>
</gene>
<comment type="caution">
    <text evidence="2">The sequence shown here is derived from an EMBL/GenBank/DDBJ whole genome shotgun (WGS) entry which is preliminary data.</text>
</comment>
<feature type="chain" id="PRO_5045809647" evidence="1">
    <location>
        <begin position="21"/>
        <end position="77"/>
    </location>
</feature>
<proteinExistence type="predicted"/>
<name>A0ABV8PE53_9SPHI</name>
<reference evidence="3" key="1">
    <citation type="journal article" date="2019" name="Int. J. Syst. Evol. Microbiol.">
        <title>The Global Catalogue of Microorganisms (GCM) 10K type strain sequencing project: providing services to taxonomists for standard genome sequencing and annotation.</title>
        <authorList>
            <consortium name="The Broad Institute Genomics Platform"/>
            <consortium name="The Broad Institute Genome Sequencing Center for Infectious Disease"/>
            <person name="Wu L."/>
            <person name="Ma J."/>
        </authorList>
    </citation>
    <scope>NUCLEOTIDE SEQUENCE [LARGE SCALE GENOMIC DNA]</scope>
    <source>
        <strain evidence="3">CCM 8691</strain>
    </source>
</reference>
<evidence type="ECO:0000313" key="3">
    <source>
        <dbReference type="Proteomes" id="UP001595789"/>
    </source>
</evidence>